<accession>A0ABU0P3F3</accession>
<dbReference type="EMBL" id="JAUSWV010000002">
    <property type="protein sequence ID" value="MDQ0585458.1"/>
    <property type="molecule type" value="Genomic_DNA"/>
</dbReference>
<evidence type="ECO:0000256" key="1">
    <source>
        <dbReference type="SAM" id="MobiDB-lite"/>
    </source>
</evidence>
<feature type="region of interest" description="Disordered" evidence="1">
    <location>
        <begin position="299"/>
        <end position="364"/>
    </location>
</feature>
<comment type="caution">
    <text evidence="2">The sequence shown here is derived from an EMBL/GenBank/DDBJ whole genome shotgun (WGS) entry which is preliminary data.</text>
</comment>
<proteinExistence type="predicted"/>
<reference evidence="2 3" key="1">
    <citation type="submission" date="2023-07" db="EMBL/GenBank/DDBJ databases">
        <title>Comparative genomics of wheat-associated soil bacteria to identify genetic determinants of phenazine resistance.</title>
        <authorList>
            <person name="Mouncey N."/>
        </authorList>
    </citation>
    <scope>NUCLEOTIDE SEQUENCE [LARGE SCALE GENOMIC DNA]</scope>
    <source>
        <strain evidence="2 3">B2I6</strain>
    </source>
</reference>
<gene>
    <name evidence="2" type="ORF">QF030_007636</name>
</gene>
<protein>
    <submittedName>
        <fullName evidence="2">Uncharacterized protein</fullName>
    </submittedName>
</protein>
<sequence>MGLAEPNVYTGVVVNQVLYGERSWNPLARIVELTEHHLRNGGRITPLNELNLAAMAEAFQRGRWLGGGGTERPLDRLAEGAGVVPVTRVTGTATPVRVRRSGEFARRLGELAVRRCGGPSRVAALADRARAEEVPLWIARRVAPGPAGPITVAVDRRLVRVDVWGPHSPVVRIRAPHGFNPYGTEPSGGLRLTVDDVAAELTLKKKLRRSKRYAEVRLPALHWVLRRENALTSRLLRDERCVALLTRPPRRPALDPGTVLLPLAPAQYESLDPLDAVMAQVFAVAFGLGDTTGSARFRSERRAVSGGEPVATDEGWDRPWFTNLGKGSEDNESGGGDGWGADGGDGGSDGGDGGGGDGGGGGGD</sequence>
<dbReference type="Proteomes" id="UP001230654">
    <property type="component" value="Unassembled WGS sequence"/>
</dbReference>
<evidence type="ECO:0000313" key="3">
    <source>
        <dbReference type="Proteomes" id="UP001230654"/>
    </source>
</evidence>
<organism evidence="2 3">
    <name type="scientific">Streptomyces rishiriensis</name>
    <dbReference type="NCBI Taxonomy" id="68264"/>
    <lineage>
        <taxon>Bacteria</taxon>
        <taxon>Bacillati</taxon>
        <taxon>Actinomycetota</taxon>
        <taxon>Actinomycetes</taxon>
        <taxon>Kitasatosporales</taxon>
        <taxon>Streptomycetaceae</taxon>
        <taxon>Streptomyces</taxon>
    </lineage>
</organism>
<name>A0ABU0P3F3_STRRH</name>
<feature type="compositionally biased region" description="Gly residues" evidence="1">
    <location>
        <begin position="333"/>
        <end position="364"/>
    </location>
</feature>
<evidence type="ECO:0000313" key="2">
    <source>
        <dbReference type="EMBL" id="MDQ0585458.1"/>
    </source>
</evidence>
<keyword evidence="3" id="KW-1185">Reference proteome</keyword>